<name>A0A378A8E0_KLEPN</name>
<dbReference type="Proteomes" id="UP000255192">
    <property type="component" value="Unassembled WGS sequence"/>
</dbReference>
<accession>A0A378A8E0</accession>
<proteinExistence type="predicted"/>
<reference evidence="1 2" key="1">
    <citation type="submission" date="2018-06" db="EMBL/GenBank/DDBJ databases">
        <authorList>
            <consortium name="Pathogen Informatics"/>
            <person name="Doyle S."/>
        </authorList>
    </citation>
    <scope>NUCLEOTIDE SEQUENCE [LARGE SCALE GENOMIC DNA]</scope>
    <source>
        <strain evidence="1 2">NCTC204</strain>
    </source>
</reference>
<protein>
    <submittedName>
        <fullName evidence="1">Arsenical resistance operon repressor</fullName>
    </submittedName>
</protein>
<dbReference type="GO" id="GO:0003700">
    <property type="term" value="F:DNA-binding transcription factor activity"/>
    <property type="evidence" value="ECO:0007669"/>
    <property type="project" value="InterPro"/>
</dbReference>
<gene>
    <name evidence="1" type="ORF">NCTC204_03164</name>
</gene>
<dbReference type="PRINTS" id="PR00778">
    <property type="entry name" value="HTHARSR"/>
</dbReference>
<dbReference type="EMBL" id="UGMD01000002">
    <property type="protein sequence ID" value="STV03241.1"/>
    <property type="molecule type" value="Genomic_DNA"/>
</dbReference>
<evidence type="ECO:0000313" key="1">
    <source>
        <dbReference type="EMBL" id="STV03241.1"/>
    </source>
</evidence>
<organism evidence="1 2">
    <name type="scientific">Klebsiella pneumoniae</name>
    <dbReference type="NCBI Taxonomy" id="573"/>
    <lineage>
        <taxon>Bacteria</taxon>
        <taxon>Pseudomonadati</taxon>
        <taxon>Pseudomonadota</taxon>
        <taxon>Gammaproteobacteria</taxon>
        <taxon>Enterobacterales</taxon>
        <taxon>Enterobacteriaceae</taxon>
        <taxon>Klebsiella/Raoultella group</taxon>
        <taxon>Klebsiella</taxon>
        <taxon>Klebsiella pneumoniae complex</taxon>
    </lineage>
</organism>
<dbReference type="InterPro" id="IPR001845">
    <property type="entry name" value="HTH_ArsR_DNA-bd_dom"/>
</dbReference>
<dbReference type="AlphaFoldDB" id="A0A378A8E0"/>
<evidence type="ECO:0000313" key="2">
    <source>
        <dbReference type="Proteomes" id="UP000255192"/>
    </source>
</evidence>
<sequence length="85" mass="9139">MSLLPLQLFKNLADETRLGIVLLLKARGELVRVRSLYGARPVPAQDLPPSGRCSVRADLLLDRKQGKWVHLPPLSADAGLGGAGD</sequence>